<feature type="region of interest" description="Disordered" evidence="1">
    <location>
        <begin position="1"/>
        <end position="21"/>
    </location>
</feature>
<comment type="caution">
    <text evidence="2">The sequence shown here is derived from an EMBL/GenBank/DDBJ whole genome shotgun (WGS) entry which is preliminary data.</text>
</comment>
<protein>
    <submittedName>
        <fullName evidence="2">Uncharacterized protein</fullName>
    </submittedName>
</protein>
<dbReference type="Proteomes" id="UP000542210">
    <property type="component" value="Unassembled WGS sequence"/>
</dbReference>
<proteinExistence type="predicted"/>
<reference evidence="2 3" key="1">
    <citation type="submission" date="2020-08" db="EMBL/GenBank/DDBJ databases">
        <title>Sequencing the genomes of 1000 actinobacteria strains.</title>
        <authorList>
            <person name="Klenk H.-P."/>
        </authorList>
    </citation>
    <scope>NUCLEOTIDE SEQUENCE [LARGE SCALE GENOMIC DNA]</scope>
    <source>
        <strain evidence="2 3">DSM 45784</strain>
    </source>
</reference>
<accession>A0A7W7D2H5</accession>
<dbReference type="AlphaFoldDB" id="A0A7W7D2H5"/>
<gene>
    <name evidence="2" type="ORF">BJ982_000606</name>
</gene>
<evidence type="ECO:0000313" key="3">
    <source>
        <dbReference type="Proteomes" id="UP000542210"/>
    </source>
</evidence>
<dbReference type="EMBL" id="JACHND010000001">
    <property type="protein sequence ID" value="MBB4699062.1"/>
    <property type="molecule type" value="Genomic_DNA"/>
</dbReference>
<evidence type="ECO:0000256" key="1">
    <source>
        <dbReference type="SAM" id="MobiDB-lite"/>
    </source>
</evidence>
<organism evidence="2 3">
    <name type="scientific">Sphaerisporangium siamense</name>
    <dbReference type="NCBI Taxonomy" id="795645"/>
    <lineage>
        <taxon>Bacteria</taxon>
        <taxon>Bacillati</taxon>
        <taxon>Actinomycetota</taxon>
        <taxon>Actinomycetes</taxon>
        <taxon>Streptosporangiales</taxon>
        <taxon>Streptosporangiaceae</taxon>
        <taxon>Sphaerisporangium</taxon>
    </lineage>
</organism>
<sequence>MSTTTQTVPAPRSHPRDTRAFERVRQKLIIVRYHSFRPAMDAPVSTSVPADTLTPGSVVDTAEALTEMGGTVRAQPG</sequence>
<name>A0A7W7D2H5_9ACTN</name>
<evidence type="ECO:0000313" key="2">
    <source>
        <dbReference type="EMBL" id="MBB4699062.1"/>
    </source>
</evidence>
<keyword evidence="3" id="KW-1185">Reference proteome</keyword>